<dbReference type="GO" id="GO:0003676">
    <property type="term" value="F:nucleic acid binding"/>
    <property type="evidence" value="ECO:0007669"/>
    <property type="project" value="InterPro"/>
</dbReference>
<feature type="domain" description="Integrase p58-like C-terminal" evidence="2">
    <location>
        <begin position="134"/>
        <end position="167"/>
    </location>
</feature>
<dbReference type="Gene3D" id="3.30.420.10">
    <property type="entry name" value="Ribonuclease H-like superfamily/Ribonuclease H"/>
    <property type="match status" value="1"/>
</dbReference>
<sequence>MSILSHFVDTKQRDWDDWLPFAISAYRSIPHSTTGESPHFFMHGRDIELSFDDITEPLRVNYATDSNYAAELRARLNIAFGKVRDRLQHAHQQQAKYYNRGSKEASFRPGDRVFLHIPFVGIGRKKKLSRQWQGPYCVLEQTSPVYFRVQHIFRPKDCQLVHANRLKIASGVHTKPLPSQPVRKAITNPPPPKTSTSPRAEMRQQPPIVLELDLLPSLPPEPPPSDSCDASSGDINADFATNGAPRWTPGGTRKTPVSKIGGRSQDTEWRDRRPDKRERPIWEEDIKLGNEFDILQSASSSLPYLKARDIITGCKEKSDVLLKHKITTLKKYAKEPVRRAISHIVTNIVQDAI</sequence>
<protein>
    <recommendedName>
        <fullName evidence="2">Integrase p58-like C-terminal domain-containing protein</fullName>
    </recommendedName>
</protein>
<evidence type="ECO:0000313" key="4">
    <source>
        <dbReference type="Proteomes" id="UP000792457"/>
    </source>
</evidence>
<dbReference type="PANTHER" id="PTHR37984">
    <property type="entry name" value="PROTEIN CBG26694"/>
    <property type="match status" value="1"/>
</dbReference>
<dbReference type="InterPro" id="IPR054465">
    <property type="entry name" value="Integrase_p58-like_C"/>
</dbReference>
<dbReference type="InterPro" id="IPR036397">
    <property type="entry name" value="RNaseH_sf"/>
</dbReference>
<comment type="caution">
    <text evidence="3">The sequence shown here is derived from an EMBL/GenBank/DDBJ whole genome shotgun (WGS) entry which is preliminary data.</text>
</comment>
<evidence type="ECO:0000313" key="3">
    <source>
        <dbReference type="EMBL" id="KAG8239197.1"/>
    </source>
</evidence>
<proteinExistence type="predicted"/>
<feature type="region of interest" description="Disordered" evidence="1">
    <location>
        <begin position="241"/>
        <end position="275"/>
    </location>
</feature>
<gene>
    <name evidence="3" type="ORF">J437_LFUL018838</name>
</gene>
<feature type="compositionally biased region" description="Basic and acidic residues" evidence="1">
    <location>
        <begin position="265"/>
        <end position="275"/>
    </location>
</feature>
<reference evidence="3" key="2">
    <citation type="submission" date="2017-10" db="EMBL/GenBank/DDBJ databases">
        <title>Ladona fulva Genome sequencing and assembly.</title>
        <authorList>
            <person name="Murali S."/>
            <person name="Richards S."/>
            <person name="Bandaranaike D."/>
            <person name="Bellair M."/>
            <person name="Blankenburg K."/>
            <person name="Chao H."/>
            <person name="Dinh H."/>
            <person name="Doddapaneni H."/>
            <person name="Dugan-Rocha S."/>
            <person name="Elkadiri S."/>
            <person name="Gnanaolivu R."/>
            <person name="Hernandez B."/>
            <person name="Skinner E."/>
            <person name="Javaid M."/>
            <person name="Lee S."/>
            <person name="Li M."/>
            <person name="Ming W."/>
            <person name="Munidasa M."/>
            <person name="Muniz J."/>
            <person name="Nguyen L."/>
            <person name="Hughes D."/>
            <person name="Osuji N."/>
            <person name="Pu L.-L."/>
            <person name="Puazo M."/>
            <person name="Qu C."/>
            <person name="Quiroz J."/>
            <person name="Raj R."/>
            <person name="Weissenberger G."/>
            <person name="Xin Y."/>
            <person name="Zou X."/>
            <person name="Han Y."/>
            <person name="Worley K."/>
            <person name="Muzny D."/>
            <person name="Gibbs R."/>
        </authorList>
    </citation>
    <scope>NUCLEOTIDE SEQUENCE</scope>
    <source>
        <strain evidence="3">Sampled in the wild</strain>
    </source>
</reference>
<dbReference type="Proteomes" id="UP000792457">
    <property type="component" value="Unassembled WGS sequence"/>
</dbReference>
<dbReference type="InterPro" id="IPR050951">
    <property type="entry name" value="Retrovirus_Pol_polyprotein"/>
</dbReference>
<reference evidence="3" key="1">
    <citation type="submission" date="2013-04" db="EMBL/GenBank/DDBJ databases">
        <authorList>
            <person name="Qu J."/>
            <person name="Murali S.C."/>
            <person name="Bandaranaike D."/>
            <person name="Bellair M."/>
            <person name="Blankenburg K."/>
            <person name="Chao H."/>
            <person name="Dinh H."/>
            <person name="Doddapaneni H."/>
            <person name="Downs B."/>
            <person name="Dugan-Rocha S."/>
            <person name="Elkadiri S."/>
            <person name="Gnanaolivu R.D."/>
            <person name="Hernandez B."/>
            <person name="Javaid M."/>
            <person name="Jayaseelan J.C."/>
            <person name="Lee S."/>
            <person name="Li M."/>
            <person name="Ming W."/>
            <person name="Munidasa M."/>
            <person name="Muniz J."/>
            <person name="Nguyen L."/>
            <person name="Ongeri F."/>
            <person name="Osuji N."/>
            <person name="Pu L.-L."/>
            <person name="Puazo M."/>
            <person name="Qu C."/>
            <person name="Quiroz J."/>
            <person name="Raj R."/>
            <person name="Weissenberger G."/>
            <person name="Xin Y."/>
            <person name="Zou X."/>
            <person name="Han Y."/>
            <person name="Richards S."/>
            <person name="Worley K."/>
            <person name="Muzny D."/>
            <person name="Gibbs R."/>
        </authorList>
    </citation>
    <scope>NUCLEOTIDE SEQUENCE</scope>
    <source>
        <strain evidence="3">Sampled in the wild</strain>
    </source>
</reference>
<dbReference type="OrthoDB" id="441971at2759"/>
<organism evidence="3 4">
    <name type="scientific">Ladona fulva</name>
    <name type="common">Scarce chaser dragonfly</name>
    <name type="synonym">Libellula fulva</name>
    <dbReference type="NCBI Taxonomy" id="123851"/>
    <lineage>
        <taxon>Eukaryota</taxon>
        <taxon>Metazoa</taxon>
        <taxon>Ecdysozoa</taxon>
        <taxon>Arthropoda</taxon>
        <taxon>Hexapoda</taxon>
        <taxon>Insecta</taxon>
        <taxon>Pterygota</taxon>
        <taxon>Palaeoptera</taxon>
        <taxon>Odonata</taxon>
        <taxon>Epiprocta</taxon>
        <taxon>Anisoptera</taxon>
        <taxon>Libelluloidea</taxon>
        <taxon>Libellulidae</taxon>
        <taxon>Ladona</taxon>
    </lineage>
</organism>
<dbReference type="Pfam" id="PF22938">
    <property type="entry name" value="Integrase_p58_C"/>
    <property type="match status" value="1"/>
</dbReference>
<dbReference type="AlphaFoldDB" id="A0A8K0PAJ2"/>
<evidence type="ECO:0000256" key="1">
    <source>
        <dbReference type="SAM" id="MobiDB-lite"/>
    </source>
</evidence>
<evidence type="ECO:0000259" key="2">
    <source>
        <dbReference type="Pfam" id="PF22938"/>
    </source>
</evidence>
<feature type="region of interest" description="Disordered" evidence="1">
    <location>
        <begin position="173"/>
        <end position="204"/>
    </location>
</feature>
<accession>A0A8K0PAJ2</accession>
<dbReference type="PANTHER" id="PTHR37984:SF5">
    <property type="entry name" value="PROTEIN NYNRIN-LIKE"/>
    <property type="match status" value="1"/>
</dbReference>
<dbReference type="EMBL" id="KZ309548">
    <property type="protein sequence ID" value="KAG8239197.1"/>
    <property type="molecule type" value="Genomic_DNA"/>
</dbReference>
<name>A0A8K0PAJ2_LADFU</name>
<keyword evidence="4" id="KW-1185">Reference proteome</keyword>